<comment type="similarity">
    <text evidence="7">Belongs to the peptidase S1 family. CLIP subfamily.</text>
</comment>
<evidence type="ECO:0000256" key="6">
    <source>
        <dbReference type="ARBA" id="ARBA00023157"/>
    </source>
</evidence>
<keyword evidence="5 8" id="KW-0720">Serine protease</keyword>
<dbReference type="InterPro" id="IPR050127">
    <property type="entry name" value="Serine_Proteases_S1"/>
</dbReference>
<dbReference type="InterPro" id="IPR018114">
    <property type="entry name" value="TRYPSIN_HIS"/>
</dbReference>
<dbReference type="AlphaFoldDB" id="A0A182MQL7"/>
<dbReference type="VEuPathDB" id="VectorBase:ACUA023927"/>
<dbReference type="PROSITE" id="PS00134">
    <property type="entry name" value="TRYPSIN_HIS"/>
    <property type="match status" value="1"/>
</dbReference>
<dbReference type="GO" id="GO:0004252">
    <property type="term" value="F:serine-type endopeptidase activity"/>
    <property type="evidence" value="ECO:0007669"/>
    <property type="project" value="InterPro"/>
</dbReference>
<dbReference type="InterPro" id="IPR033116">
    <property type="entry name" value="TRYPSIN_SER"/>
</dbReference>
<feature type="compositionally biased region" description="Polar residues" evidence="9">
    <location>
        <begin position="1"/>
        <end position="16"/>
    </location>
</feature>
<accession>A0A182MQL7</accession>
<name>A0A182MQL7_9DIPT</name>
<reference evidence="11" key="2">
    <citation type="submission" date="2020-05" db="UniProtKB">
        <authorList>
            <consortium name="EnsemblMetazoa"/>
        </authorList>
    </citation>
    <scope>IDENTIFICATION</scope>
    <source>
        <strain evidence="11">A-37</strain>
    </source>
</reference>
<comment type="subcellular location">
    <subcellularLocation>
        <location evidence="1">Secreted</location>
    </subcellularLocation>
</comment>
<dbReference type="STRING" id="139723.A0A182MQL7"/>
<proteinExistence type="inferred from homology"/>
<dbReference type="Proteomes" id="UP000075883">
    <property type="component" value="Unassembled WGS sequence"/>
</dbReference>
<reference evidence="12" key="1">
    <citation type="submission" date="2013-09" db="EMBL/GenBank/DDBJ databases">
        <title>The Genome Sequence of Anopheles culicifacies species A.</title>
        <authorList>
            <consortium name="The Broad Institute Genomics Platform"/>
            <person name="Neafsey D.E."/>
            <person name="Besansky N."/>
            <person name="Howell P."/>
            <person name="Walton C."/>
            <person name="Young S.K."/>
            <person name="Zeng Q."/>
            <person name="Gargeya S."/>
            <person name="Fitzgerald M."/>
            <person name="Haas B."/>
            <person name="Abouelleil A."/>
            <person name="Allen A.W."/>
            <person name="Alvarado L."/>
            <person name="Arachchi H.M."/>
            <person name="Berlin A.M."/>
            <person name="Chapman S.B."/>
            <person name="Gainer-Dewar J."/>
            <person name="Goldberg J."/>
            <person name="Griggs A."/>
            <person name="Gujja S."/>
            <person name="Hansen M."/>
            <person name="Howarth C."/>
            <person name="Imamovic A."/>
            <person name="Ireland A."/>
            <person name="Larimer J."/>
            <person name="McCowan C."/>
            <person name="Murphy C."/>
            <person name="Pearson M."/>
            <person name="Poon T.W."/>
            <person name="Priest M."/>
            <person name="Roberts A."/>
            <person name="Saif S."/>
            <person name="Shea T."/>
            <person name="Sisk P."/>
            <person name="Sykes S."/>
            <person name="Wortman J."/>
            <person name="Nusbaum C."/>
            <person name="Birren B."/>
        </authorList>
    </citation>
    <scope>NUCLEOTIDE SEQUENCE [LARGE SCALE GENOMIC DNA]</scope>
    <source>
        <strain evidence="12">A-37</strain>
    </source>
</reference>
<evidence type="ECO:0000256" key="7">
    <source>
        <dbReference type="ARBA" id="ARBA00024195"/>
    </source>
</evidence>
<dbReference type="EnsemblMetazoa" id="ACUA023927-RA">
    <property type="protein sequence ID" value="ACUA023927-PA"/>
    <property type="gene ID" value="ACUA023927"/>
</dbReference>
<dbReference type="GO" id="GO:0006508">
    <property type="term" value="P:proteolysis"/>
    <property type="evidence" value="ECO:0007669"/>
    <property type="project" value="UniProtKB-KW"/>
</dbReference>
<dbReference type="InterPro" id="IPR009003">
    <property type="entry name" value="Peptidase_S1_PA"/>
</dbReference>
<dbReference type="SUPFAM" id="SSF50494">
    <property type="entry name" value="Trypsin-like serine proteases"/>
    <property type="match status" value="1"/>
</dbReference>
<evidence type="ECO:0000256" key="8">
    <source>
        <dbReference type="RuleBase" id="RU363034"/>
    </source>
</evidence>
<dbReference type="Gene3D" id="2.40.10.10">
    <property type="entry name" value="Trypsin-like serine proteases"/>
    <property type="match status" value="1"/>
</dbReference>
<keyword evidence="6" id="KW-1015">Disulfide bond</keyword>
<dbReference type="PANTHER" id="PTHR24264">
    <property type="entry name" value="TRYPSIN-RELATED"/>
    <property type="match status" value="1"/>
</dbReference>
<dbReference type="InterPro" id="IPR001254">
    <property type="entry name" value="Trypsin_dom"/>
</dbReference>
<evidence type="ECO:0000256" key="4">
    <source>
        <dbReference type="ARBA" id="ARBA00022801"/>
    </source>
</evidence>
<dbReference type="CDD" id="cd00190">
    <property type="entry name" value="Tryp_SPc"/>
    <property type="match status" value="1"/>
</dbReference>
<dbReference type="PROSITE" id="PS00135">
    <property type="entry name" value="TRYPSIN_SER"/>
    <property type="match status" value="1"/>
</dbReference>
<evidence type="ECO:0000256" key="3">
    <source>
        <dbReference type="ARBA" id="ARBA00022670"/>
    </source>
</evidence>
<evidence type="ECO:0000256" key="1">
    <source>
        <dbReference type="ARBA" id="ARBA00004613"/>
    </source>
</evidence>
<keyword evidence="12" id="KW-1185">Reference proteome</keyword>
<organism evidence="11 12">
    <name type="scientific">Anopheles culicifacies</name>
    <dbReference type="NCBI Taxonomy" id="139723"/>
    <lineage>
        <taxon>Eukaryota</taxon>
        <taxon>Metazoa</taxon>
        <taxon>Ecdysozoa</taxon>
        <taxon>Arthropoda</taxon>
        <taxon>Hexapoda</taxon>
        <taxon>Insecta</taxon>
        <taxon>Pterygota</taxon>
        <taxon>Neoptera</taxon>
        <taxon>Endopterygota</taxon>
        <taxon>Diptera</taxon>
        <taxon>Nematocera</taxon>
        <taxon>Culicoidea</taxon>
        <taxon>Culicidae</taxon>
        <taxon>Anophelinae</taxon>
        <taxon>Anopheles</taxon>
        <taxon>culicifacies species complex</taxon>
    </lineage>
</organism>
<dbReference type="FunFam" id="2.40.10.10:FF:000002">
    <property type="entry name" value="Transmembrane protease serine"/>
    <property type="match status" value="1"/>
</dbReference>
<evidence type="ECO:0000313" key="11">
    <source>
        <dbReference type="EnsemblMetazoa" id="ACUA023927-PA"/>
    </source>
</evidence>
<evidence type="ECO:0000256" key="5">
    <source>
        <dbReference type="ARBA" id="ARBA00022825"/>
    </source>
</evidence>
<dbReference type="SMART" id="SM00020">
    <property type="entry name" value="Tryp_SPc"/>
    <property type="match status" value="1"/>
</dbReference>
<feature type="region of interest" description="Disordered" evidence="9">
    <location>
        <begin position="34"/>
        <end position="53"/>
    </location>
</feature>
<sequence length="522" mass="57743">MQSAQGTTLQQSSPGDGSTHPKRLDDDALALALSVRNEPPGNDGRKFPGINGTRRLDFGERAASSQDRLWCTGCLWTEQRTVGHHQSAVGMIGNATNRCGLRGVAHLAREAPPKQSWKRLQNHFSTQMLAVDNRATDGRRYGEVSSWGSPEGYWFQCERIDKRKQSEVLSAIKFLDNFDASAVWNMCRMPVIKLCTINALESRPDRIIDVLLSSSDSASTSVIDRTLMEEYVHYNCSEVASNLGERIVGGRNADIGDAPFLVSLRNRYHENRYGFGSGLFCGGSLISADRVLTAAHCFTTKASNMVVVAGILNRFDRSERMQQRQVFRYLPHPSWNSRTMYADIGLISLRNPFHIGVPYSVGRLLSIGLTDQRPVAGECCTIYGWGQTREGRKQFQPVCLQKVEVRVLELERCNSTLHRVVNVPDGTFCAGNFDGGVDSCQGDSGGPLVCGLALYGVVSFGWGCGRAHFPGMYTDVYVYRRWIEDTMDSDPRTWNAAGPVYGEPAGRTILGVIIMFSTVLLS</sequence>
<dbReference type="PANTHER" id="PTHR24264:SF65">
    <property type="entry name" value="SRCR DOMAIN-CONTAINING PROTEIN"/>
    <property type="match status" value="1"/>
</dbReference>
<keyword evidence="2" id="KW-0964">Secreted</keyword>
<dbReference type="GO" id="GO:0005615">
    <property type="term" value="C:extracellular space"/>
    <property type="evidence" value="ECO:0007669"/>
    <property type="project" value="TreeGrafter"/>
</dbReference>
<evidence type="ECO:0000259" key="10">
    <source>
        <dbReference type="PROSITE" id="PS50240"/>
    </source>
</evidence>
<keyword evidence="4 8" id="KW-0378">Hydrolase</keyword>
<dbReference type="FunFam" id="2.40.10.10:FF:000068">
    <property type="entry name" value="transmembrane protease serine 2"/>
    <property type="match status" value="1"/>
</dbReference>
<evidence type="ECO:0000256" key="9">
    <source>
        <dbReference type="SAM" id="MobiDB-lite"/>
    </source>
</evidence>
<evidence type="ECO:0000313" key="12">
    <source>
        <dbReference type="Proteomes" id="UP000075883"/>
    </source>
</evidence>
<dbReference type="EMBL" id="AXCM01009256">
    <property type="status" value="NOT_ANNOTATED_CDS"/>
    <property type="molecule type" value="Genomic_DNA"/>
</dbReference>
<keyword evidence="3 8" id="KW-0645">Protease</keyword>
<evidence type="ECO:0000256" key="2">
    <source>
        <dbReference type="ARBA" id="ARBA00022525"/>
    </source>
</evidence>
<dbReference type="InterPro" id="IPR001314">
    <property type="entry name" value="Peptidase_S1A"/>
</dbReference>
<dbReference type="InterPro" id="IPR043504">
    <property type="entry name" value="Peptidase_S1_PA_chymotrypsin"/>
</dbReference>
<dbReference type="PRINTS" id="PR00722">
    <property type="entry name" value="CHYMOTRYPSIN"/>
</dbReference>
<dbReference type="Pfam" id="PF00089">
    <property type="entry name" value="Trypsin"/>
    <property type="match status" value="1"/>
</dbReference>
<feature type="region of interest" description="Disordered" evidence="9">
    <location>
        <begin position="1"/>
        <end position="28"/>
    </location>
</feature>
<feature type="domain" description="Peptidase S1" evidence="10">
    <location>
        <begin position="247"/>
        <end position="488"/>
    </location>
</feature>
<protein>
    <recommendedName>
        <fullName evidence="10">Peptidase S1 domain-containing protein</fullName>
    </recommendedName>
</protein>
<dbReference type="PROSITE" id="PS50240">
    <property type="entry name" value="TRYPSIN_DOM"/>
    <property type="match status" value="1"/>
</dbReference>